<name>A0A2Z4FMK1_9DELT</name>
<evidence type="ECO:0000313" key="2">
    <source>
        <dbReference type="Proteomes" id="UP000249799"/>
    </source>
</evidence>
<protein>
    <submittedName>
        <fullName evidence="1">Uncharacterized protein</fullName>
    </submittedName>
</protein>
<keyword evidence="2" id="KW-1185">Reference proteome</keyword>
<evidence type="ECO:0000313" key="1">
    <source>
        <dbReference type="EMBL" id="AWV90060.1"/>
    </source>
</evidence>
<dbReference type="RefSeq" id="WP_111335220.1">
    <property type="nucleotide sequence ID" value="NZ_CP030032.1"/>
</dbReference>
<dbReference type="Proteomes" id="UP000249799">
    <property type="component" value="Chromosome"/>
</dbReference>
<gene>
    <name evidence="1" type="ORF">DN745_12220</name>
</gene>
<dbReference type="KEGG" id="bsed:DN745_12220"/>
<accession>A0A2Z4FMK1</accession>
<reference evidence="1 2" key="1">
    <citation type="submission" date="2018-06" db="EMBL/GenBank/DDBJ databases">
        <title>Lujinxingia sediminis gen. nov. sp. nov., a new facultative anaerobic member of the class Deltaproteobacteria, and proposal of Lujinxingaceae fam. nov.</title>
        <authorList>
            <person name="Guo L.-Y."/>
            <person name="Li C.-M."/>
            <person name="Wang S."/>
            <person name="Du Z.-J."/>
        </authorList>
    </citation>
    <scope>NUCLEOTIDE SEQUENCE [LARGE SCALE GENOMIC DNA]</scope>
    <source>
        <strain evidence="1 2">FA350</strain>
    </source>
</reference>
<dbReference type="EMBL" id="CP030032">
    <property type="protein sequence ID" value="AWV90060.1"/>
    <property type="molecule type" value="Genomic_DNA"/>
</dbReference>
<sequence>MNPGEQEKVRFTRARKFTIINAILVFVVLIVILQLWLLTASMNAYLGDDPTALIPAALVSLGCLVLNLGLVRYVYRLE</sequence>
<dbReference type="Pfam" id="PF20540">
    <property type="entry name" value="DUF6755"/>
    <property type="match status" value="1"/>
</dbReference>
<dbReference type="AlphaFoldDB" id="A0A2Z4FMK1"/>
<dbReference type="InterPro" id="IPR046643">
    <property type="entry name" value="DUF6755"/>
</dbReference>
<organism evidence="1 2">
    <name type="scientific">Bradymonas sediminis</name>
    <dbReference type="NCBI Taxonomy" id="1548548"/>
    <lineage>
        <taxon>Bacteria</taxon>
        <taxon>Deltaproteobacteria</taxon>
        <taxon>Bradymonadales</taxon>
        <taxon>Bradymonadaceae</taxon>
        <taxon>Bradymonas</taxon>
    </lineage>
</organism>
<proteinExistence type="predicted"/>